<gene>
    <name evidence="2" type="ORF">Csa_6G446350</name>
</gene>
<dbReference type="Gramene" id="KGN48174">
    <property type="protein sequence ID" value="KGN48174"/>
    <property type="gene ID" value="Csa_6G446350"/>
</dbReference>
<evidence type="ECO:0000313" key="3">
    <source>
        <dbReference type="Proteomes" id="UP000029981"/>
    </source>
</evidence>
<dbReference type="EMBL" id="CM002927">
    <property type="protein sequence ID" value="KGN48174.1"/>
    <property type="molecule type" value="Genomic_DNA"/>
</dbReference>
<protein>
    <submittedName>
        <fullName evidence="2">Uncharacterized protein</fullName>
    </submittedName>
</protein>
<dbReference type="AlphaFoldDB" id="A0A0A0KH81"/>
<dbReference type="Proteomes" id="UP000029981">
    <property type="component" value="Chromosome 6"/>
</dbReference>
<reference evidence="2 3" key="4">
    <citation type="journal article" date="2011" name="BMC Genomics">
        <title>RNA-Seq improves annotation of protein-coding genes in the cucumber genome.</title>
        <authorList>
            <person name="Li Z."/>
            <person name="Zhang Z."/>
            <person name="Yan P."/>
            <person name="Huang S."/>
            <person name="Fei Z."/>
            <person name="Lin K."/>
        </authorList>
    </citation>
    <scope>NUCLEOTIDE SEQUENCE [LARGE SCALE GENOMIC DNA]</scope>
    <source>
        <strain evidence="3">cv. 9930</strain>
    </source>
</reference>
<sequence length="73" mass="8376">MNPNHGNETDTPTRFSSQSATQRRGEDSENCNWVEEEEDTEVGTAMDVEKCERLTEIRSMEAMEIPKEVLIWG</sequence>
<keyword evidence="3" id="KW-1185">Reference proteome</keyword>
<evidence type="ECO:0000256" key="1">
    <source>
        <dbReference type="SAM" id="MobiDB-lite"/>
    </source>
</evidence>
<evidence type="ECO:0000313" key="2">
    <source>
        <dbReference type="EMBL" id="KGN48174.1"/>
    </source>
</evidence>
<proteinExistence type="predicted"/>
<name>A0A0A0KH81_CUCSA</name>
<feature type="compositionally biased region" description="Polar residues" evidence="1">
    <location>
        <begin position="1"/>
        <end position="22"/>
    </location>
</feature>
<reference evidence="2 3" key="1">
    <citation type="journal article" date="2009" name="Nat. Genet.">
        <title>The genome of the cucumber, Cucumis sativus L.</title>
        <authorList>
            <person name="Huang S."/>
            <person name="Li R."/>
            <person name="Zhang Z."/>
            <person name="Li L."/>
            <person name="Gu X."/>
            <person name="Fan W."/>
            <person name="Lucas W.J."/>
            <person name="Wang X."/>
            <person name="Xie B."/>
            <person name="Ni P."/>
            <person name="Ren Y."/>
            <person name="Zhu H."/>
            <person name="Li J."/>
            <person name="Lin K."/>
            <person name="Jin W."/>
            <person name="Fei Z."/>
            <person name="Li G."/>
            <person name="Staub J."/>
            <person name="Kilian A."/>
            <person name="van der Vossen E.A."/>
            <person name="Wu Y."/>
            <person name="Guo J."/>
            <person name="He J."/>
            <person name="Jia Z."/>
            <person name="Ren Y."/>
            <person name="Tian G."/>
            <person name="Lu Y."/>
            <person name="Ruan J."/>
            <person name="Qian W."/>
            <person name="Wang M."/>
            <person name="Huang Q."/>
            <person name="Li B."/>
            <person name="Xuan Z."/>
            <person name="Cao J."/>
            <person name="Asan"/>
            <person name="Wu Z."/>
            <person name="Zhang J."/>
            <person name="Cai Q."/>
            <person name="Bai Y."/>
            <person name="Zhao B."/>
            <person name="Han Y."/>
            <person name="Li Y."/>
            <person name="Li X."/>
            <person name="Wang S."/>
            <person name="Shi Q."/>
            <person name="Liu S."/>
            <person name="Cho W.K."/>
            <person name="Kim J.Y."/>
            <person name="Xu Y."/>
            <person name="Heller-Uszynska K."/>
            <person name="Miao H."/>
            <person name="Cheng Z."/>
            <person name="Zhang S."/>
            <person name="Wu J."/>
            <person name="Yang Y."/>
            <person name="Kang H."/>
            <person name="Li M."/>
            <person name="Liang H."/>
            <person name="Ren X."/>
            <person name="Shi Z."/>
            <person name="Wen M."/>
            <person name="Jian M."/>
            <person name="Yang H."/>
            <person name="Zhang G."/>
            <person name="Yang Z."/>
            <person name="Chen R."/>
            <person name="Liu S."/>
            <person name="Li J."/>
            <person name="Ma L."/>
            <person name="Liu H."/>
            <person name="Zhou Y."/>
            <person name="Zhao J."/>
            <person name="Fang X."/>
            <person name="Li G."/>
            <person name="Fang L."/>
            <person name="Li Y."/>
            <person name="Liu D."/>
            <person name="Zheng H."/>
            <person name="Zhang Y."/>
            <person name="Qin N."/>
            <person name="Li Z."/>
            <person name="Yang G."/>
            <person name="Yang S."/>
            <person name="Bolund L."/>
            <person name="Kristiansen K."/>
            <person name="Zheng H."/>
            <person name="Li S."/>
            <person name="Zhang X."/>
            <person name="Yang H."/>
            <person name="Wang J."/>
            <person name="Sun R."/>
            <person name="Zhang B."/>
            <person name="Jiang S."/>
            <person name="Wang J."/>
            <person name="Du Y."/>
            <person name="Li S."/>
        </authorList>
    </citation>
    <scope>NUCLEOTIDE SEQUENCE [LARGE SCALE GENOMIC DNA]</scope>
    <source>
        <strain evidence="3">cv. 9930</strain>
    </source>
</reference>
<reference evidence="2 3" key="2">
    <citation type="journal article" date="2009" name="PLoS ONE">
        <title>An integrated genetic and cytogenetic map of the cucumber genome.</title>
        <authorList>
            <person name="Ren Y."/>
            <person name="Zhang Z."/>
            <person name="Liu J."/>
            <person name="Staub J.E."/>
            <person name="Han Y."/>
            <person name="Cheng Z."/>
            <person name="Li X."/>
            <person name="Lu J."/>
            <person name="Miao H."/>
            <person name="Kang H."/>
            <person name="Xie B."/>
            <person name="Gu X."/>
            <person name="Wang X."/>
            <person name="Du Y."/>
            <person name="Jin W."/>
            <person name="Huang S."/>
        </authorList>
    </citation>
    <scope>NUCLEOTIDE SEQUENCE [LARGE SCALE GENOMIC DNA]</scope>
    <source>
        <strain evidence="3">cv. 9930</strain>
    </source>
</reference>
<reference evidence="2 3" key="3">
    <citation type="journal article" date="2010" name="BMC Genomics">
        <title>Transcriptome sequencing and comparative analysis of cucumber flowers with different sex types.</title>
        <authorList>
            <person name="Guo S."/>
            <person name="Zheng Y."/>
            <person name="Joung J.G."/>
            <person name="Liu S."/>
            <person name="Zhang Z."/>
            <person name="Crasta O.R."/>
            <person name="Sobral B.W."/>
            <person name="Xu Y."/>
            <person name="Huang S."/>
            <person name="Fei Z."/>
        </authorList>
    </citation>
    <scope>NUCLEOTIDE SEQUENCE [LARGE SCALE GENOMIC DNA]</scope>
    <source>
        <strain evidence="3">cv. 9930</strain>
    </source>
</reference>
<organism evidence="2 3">
    <name type="scientific">Cucumis sativus</name>
    <name type="common">Cucumber</name>
    <dbReference type="NCBI Taxonomy" id="3659"/>
    <lineage>
        <taxon>Eukaryota</taxon>
        <taxon>Viridiplantae</taxon>
        <taxon>Streptophyta</taxon>
        <taxon>Embryophyta</taxon>
        <taxon>Tracheophyta</taxon>
        <taxon>Spermatophyta</taxon>
        <taxon>Magnoliopsida</taxon>
        <taxon>eudicotyledons</taxon>
        <taxon>Gunneridae</taxon>
        <taxon>Pentapetalae</taxon>
        <taxon>rosids</taxon>
        <taxon>fabids</taxon>
        <taxon>Cucurbitales</taxon>
        <taxon>Cucurbitaceae</taxon>
        <taxon>Benincaseae</taxon>
        <taxon>Cucumis</taxon>
    </lineage>
</organism>
<accession>A0A0A0KH81</accession>
<feature type="region of interest" description="Disordered" evidence="1">
    <location>
        <begin position="1"/>
        <end position="42"/>
    </location>
</feature>